<dbReference type="RefSeq" id="WP_035075614.1">
    <property type="nucleotide sequence ID" value="NZ_JMIH01000023.1"/>
</dbReference>
<dbReference type="eggNOG" id="ENOG50338KS">
    <property type="taxonomic scope" value="Bacteria"/>
</dbReference>
<dbReference type="EMBL" id="JMIH01000023">
    <property type="protein sequence ID" value="KEO72765.1"/>
    <property type="molecule type" value="Genomic_DNA"/>
</dbReference>
<proteinExistence type="predicted"/>
<comment type="caution">
    <text evidence="1">The sequence shown here is derived from an EMBL/GenBank/DDBJ whole genome shotgun (WGS) entry which is preliminary data.</text>
</comment>
<dbReference type="STRING" id="1048983.EL17_14100"/>
<dbReference type="Proteomes" id="UP000027821">
    <property type="component" value="Unassembled WGS sequence"/>
</dbReference>
<organism evidence="1 2">
    <name type="scientific">Anditalea andensis</name>
    <dbReference type="NCBI Taxonomy" id="1048983"/>
    <lineage>
        <taxon>Bacteria</taxon>
        <taxon>Pseudomonadati</taxon>
        <taxon>Bacteroidota</taxon>
        <taxon>Cytophagia</taxon>
        <taxon>Cytophagales</taxon>
        <taxon>Cytophagaceae</taxon>
        <taxon>Anditalea</taxon>
    </lineage>
</organism>
<evidence type="ECO:0000313" key="1">
    <source>
        <dbReference type="EMBL" id="KEO72765.1"/>
    </source>
</evidence>
<protein>
    <submittedName>
        <fullName evidence="1">Uncharacterized protein</fullName>
    </submittedName>
</protein>
<keyword evidence="2" id="KW-1185">Reference proteome</keyword>
<reference evidence="1 2" key="1">
    <citation type="submission" date="2014-04" db="EMBL/GenBank/DDBJ databases">
        <title>Characterization and application of a salt tolerant electro-active bacterium.</title>
        <authorList>
            <person name="Yang L."/>
            <person name="Wei S."/>
            <person name="Tay Q.X.M."/>
        </authorList>
    </citation>
    <scope>NUCLEOTIDE SEQUENCE [LARGE SCALE GENOMIC DNA]</scope>
    <source>
        <strain evidence="1 2">LY1</strain>
    </source>
</reference>
<gene>
    <name evidence="1" type="ORF">EL17_14100</name>
</gene>
<sequence>MTEEEFELLDELYFVQGYGYLKEELGWDDEKLLITLQELFEKGYIKCLTHPDKELFDQINIEAKGASYFYLATKKGLMHHNTRS</sequence>
<evidence type="ECO:0000313" key="2">
    <source>
        <dbReference type="Proteomes" id="UP000027821"/>
    </source>
</evidence>
<accession>A0A074KX11</accession>
<name>A0A074KX11_9BACT</name>
<dbReference type="AlphaFoldDB" id="A0A074KX11"/>
<dbReference type="OrthoDB" id="981781at2"/>